<evidence type="ECO:0000313" key="2">
    <source>
        <dbReference type="Proteomes" id="UP001430953"/>
    </source>
</evidence>
<organism evidence="1 2">
    <name type="scientific">Cardiocondyla obscurior</name>
    <dbReference type="NCBI Taxonomy" id="286306"/>
    <lineage>
        <taxon>Eukaryota</taxon>
        <taxon>Metazoa</taxon>
        <taxon>Ecdysozoa</taxon>
        <taxon>Arthropoda</taxon>
        <taxon>Hexapoda</taxon>
        <taxon>Insecta</taxon>
        <taxon>Pterygota</taxon>
        <taxon>Neoptera</taxon>
        <taxon>Endopterygota</taxon>
        <taxon>Hymenoptera</taxon>
        <taxon>Apocrita</taxon>
        <taxon>Aculeata</taxon>
        <taxon>Formicoidea</taxon>
        <taxon>Formicidae</taxon>
        <taxon>Myrmicinae</taxon>
        <taxon>Cardiocondyla</taxon>
    </lineage>
</organism>
<dbReference type="AlphaFoldDB" id="A0AAW2FTC4"/>
<evidence type="ECO:0000313" key="1">
    <source>
        <dbReference type="EMBL" id="KAL0118405.1"/>
    </source>
</evidence>
<dbReference type="Proteomes" id="UP001430953">
    <property type="component" value="Unassembled WGS sequence"/>
</dbReference>
<reference evidence="1 2" key="1">
    <citation type="submission" date="2023-03" db="EMBL/GenBank/DDBJ databases">
        <title>High recombination rates correlate with genetic variation in Cardiocondyla obscurior ants.</title>
        <authorList>
            <person name="Errbii M."/>
        </authorList>
    </citation>
    <scope>NUCLEOTIDE SEQUENCE [LARGE SCALE GENOMIC DNA]</scope>
    <source>
        <strain evidence="1">Alpha-2009</strain>
        <tissue evidence="1">Whole body</tissue>
    </source>
</reference>
<accession>A0AAW2FTC4</accession>
<gene>
    <name evidence="1" type="ORF">PUN28_009218</name>
</gene>
<comment type="caution">
    <text evidence="1">The sequence shown here is derived from an EMBL/GenBank/DDBJ whole genome shotgun (WGS) entry which is preliminary data.</text>
</comment>
<name>A0AAW2FTC4_9HYME</name>
<dbReference type="EMBL" id="JADYXP020000008">
    <property type="protein sequence ID" value="KAL0118405.1"/>
    <property type="molecule type" value="Genomic_DNA"/>
</dbReference>
<sequence>MLETIRSQRYLAVLKDSALSRSLGLTCASSVSYFESYSHGGNSGRIVSSLFLYLYHVSVSACPDKIGENFIYSRHRAFWQLRLVNFSVFLKIKRTRDELENTSVFFYLRSRNSLWRKSDFVGINQT</sequence>
<proteinExistence type="predicted"/>
<keyword evidence="2" id="KW-1185">Reference proteome</keyword>
<protein>
    <submittedName>
        <fullName evidence="1">Uncharacterized protein</fullName>
    </submittedName>
</protein>